<evidence type="ECO:0000256" key="3">
    <source>
        <dbReference type="ARBA" id="ARBA00022475"/>
    </source>
</evidence>
<dbReference type="AlphaFoldDB" id="A0A382UR11"/>
<evidence type="ECO:0000256" key="4">
    <source>
        <dbReference type="ARBA" id="ARBA00022692"/>
    </source>
</evidence>
<evidence type="ECO:0000259" key="8">
    <source>
        <dbReference type="Pfam" id="PF21082"/>
    </source>
</evidence>
<evidence type="ECO:0008006" key="10">
    <source>
        <dbReference type="Google" id="ProtNLM"/>
    </source>
</evidence>
<dbReference type="SUPFAM" id="SSF50182">
    <property type="entry name" value="Sm-like ribonucleoproteins"/>
    <property type="match status" value="1"/>
</dbReference>
<feature type="domain" description="Mechanosensitive ion channel MscS" evidence="7">
    <location>
        <begin position="16"/>
        <end position="83"/>
    </location>
</feature>
<protein>
    <recommendedName>
        <fullName evidence="10">Mechanosensitive ion channel protein</fullName>
    </recommendedName>
</protein>
<dbReference type="InterPro" id="IPR010920">
    <property type="entry name" value="LSM_dom_sf"/>
</dbReference>
<dbReference type="GO" id="GO:0008381">
    <property type="term" value="F:mechanosensitive monoatomic ion channel activity"/>
    <property type="evidence" value="ECO:0007669"/>
    <property type="project" value="InterPro"/>
</dbReference>
<gene>
    <name evidence="9" type="ORF">METZ01_LOCUS388975</name>
</gene>
<dbReference type="Gene3D" id="1.10.287.1260">
    <property type="match status" value="1"/>
</dbReference>
<reference evidence="9" key="1">
    <citation type="submission" date="2018-05" db="EMBL/GenBank/DDBJ databases">
        <authorList>
            <person name="Lanie J.A."/>
            <person name="Ng W.-L."/>
            <person name="Kazmierczak K.M."/>
            <person name="Andrzejewski T.M."/>
            <person name="Davidsen T.M."/>
            <person name="Wayne K.J."/>
            <person name="Tettelin H."/>
            <person name="Glass J.I."/>
            <person name="Rusch D."/>
            <person name="Podicherti R."/>
            <person name="Tsui H.-C.T."/>
            <person name="Winkler M.E."/>
        </authorList>
    </citation>
    <scope>NUCLEOTIDE SEQUENCE</scope>
</reference>
<dbReference type="InterPro" id="IPR023408">
    <property type="entry name" value="MscS_beta-dom_sf"/>
</dbReference>
<evidence type="ECO:0000256" key="5">
    <source>
        <dbReference type="ARBA" id="ARBA00022989"/>
    </source>
</evidence>
<evidence type="ECO:0000313" key="9">
    <source>
        <dbReference type="EMBL" id="SVD36121.1"/>
    </source>
</evidence>
<keyword evidence="4" id="KW-0812">Transmembrane</keyword>
<comment type="similarity">
    <text evidence="2">Belongs to the MscS (TC 1.A.23) family.</text>
</comment>
<dbReference type="InterPro" id="IPR006685">
    <property type="entry name" value="MscS_channel_2nd"/>
</dbReference>
<evidence type="ECO:0000256" key="6">
    <source>
        <dbReference type="ARBA" id="ARBA00023136"/>
    </source>
</evidence>
<dbReference type="GO" id="GO:0005886">
    <property type="term" value="C:plasma membrane"/>
    <property type="evidence" value="ECO:0007669"/>
    <property type="project" value="UniProtKB-SubCell"/>
</dbReference>
<evidence type="ECO:0000259" key="7">
    <source>
        <dbReference type="Pfam" id="PF00924"/>
    </source>
</evidence>
<proteinExistence type="inferred from homology"/>
<feature type="domain" description="Mechanosensitive ion channel MscS C-terminal" evidence="8">
    <location>
        <begin position="92"/>
        <end position="175"/>
    </location>
</feature>
<dbReference type="Gene3D" id="2.30.30.60">
    <property type="match status" value="1"/>
</dbReference>
<dbReference type="PANTHER" id="PTHR30221">
    <property type="entry name" value="SMALL-CONDUCTANCE MECHANOSENSITIVE CHANNEL"/>
    <property type="match status" value="1"/>
</dbReference>
<evidence type="ECO:0000256" key="2">
    <source>
        <dbReference type="ARBA" id="ARBA00008017"/>
    </source>
</evidence>
<dbReference type="Pfam" id="PF21082">
    <property type="entry name" value="MS_channel_3rd"/>
    <property type="match status" value="1"/>
</dbReference>
<dbReference type="PANTHER" id="PTHR30221:SF1">
    <property type="entry name" value="SMALL-CONDUCTANCE MECHANOSENSITIVE CHANNEL"/>
    <property type="match status" value="1"/>
</dbReference>
<dbReference type="EMBL" id="UINC01145784">
    <property type="protein sequence ID" value="SVD36121.1"/>
    <property type="molecule type" value="Genomic_DNA"/>
</dbReference>
<accession>A0A382UR11</accession>
<comment type="subcellular location">
    <subcellularLocation>
        <location evidence="1">Cell membrane</location>
        <topology evidence="1">Multi-pass membrane protein</topology>
    </subcellularLocation>
</comment>
<keyword evidence="3" id="KW-1003">Cell membrane</keyword>
<evidence type="ECO:0000256" key="1">
    <source>
        <dbReference type="ARBA" id="ARBA00004651"/>
    </source>
</evidence>
<sequence>ASAGVLGIVLGLAAKDTIANLFSGIFIMVDSPYKEGDYINLDSGERGYVMNIGIRSTRIMTRDDIEITIPNSVIANAKIINESGGPHEKERVRLSVGVAYGSDVDLVKNILVDIAKNSELISQKFEPRVRFREFGESSLNFQLLFWIDKPEARGRTLDALNTAIYKEFNNNNIEIPFPQRTVHLKK</sequence>
<keyword evidence="5" id="KW-1133">Transmembrane helix</keyword>
<dbReference type="Gene3D" id="3.30.70.100">
    <property type="match status" value="1"/>
</dbReference>
<dbReference type="InterPro" id="IPR045275">
    <property type="entry name" value="MscS_archaea/bacteria_type"/>
</dbReference>
<organism evidence="9">
    <name type="scientific">marine metagenome</name>
    <dbReference type="NCBI Taxonomy" id="408172"/>
    <lineage>
        <taxon>unclassified sequences</taxon>
        <taxon>metagenomes</taxon>
        <taxon>ecological metagenomes</taxon>
    </lineage>
</organism>
<dbReference type="InterPro" id="IPR011066">
    <property type="entry name" value="MscS_channel_C_sf"/>
</dbReference>
<keyword evidence="6" id="KW-0472">Membrane</keyword>
<name>A0A382UR11_9ZZZZ</name>
<dbReference type="InterPro" id="IPR049278">
    <property type="entry name" value="MS_channel_C"/>
</dbReference>
<dbReference type="Pfam" id="PF00924">
    <property type="entry name" value="MS_channel_2nd"/>
    <property type="match status" value="1"/>
</dbReference>
<feature type="non-terminal residue" evidence="9">
    <location>
        <position position="1"/>
    </location>
</feature>
<dbReference type="SUPFAM" id="SSF82689">
    <property type="entry name" value="Mechanosensitive channel protein MscS (YggB), C-terminal domain"/>
    <property type="match status" value="1"/>
</dbReference>